<organism evidence="1">
    <name type="scientific">Anguilla anguilla</name>
    <name type="common">European freshwater eel</name>
    <name type="synonym">Muraena anguilla</name>
    <dbReference type="NCBI Taxonomy" id="7936"/>
    <lineage>
        <taxon>Eukaryota</taxon>
        <taxon>Metazoa</taxon>
        <taxon>Chordata</taxon>
        <taxon>Craniata</taxon>
        <taxon>Vertebrata</taxon>
        <taxon>Euteleostomi</taxon>
        <taxon>Actinopterygii</taxon>
        <taxon>Neopterygii</taxon>
        <taxon>Teleostei</taxon>
        <taxon>Anguilliformes</taxon>
        <taxon>Anguillidae</taxon>
        <taxon>Anguilla</taxon>
    </lineage>
</organism>
<protein>
    <submittedName>
        <fullName evidence="1">Uncharacterized protein</fullName>
    </submittedName>
</protein>
<reference evidence="1" key="1">
    <citation type="submission" date="2014-11" db="EMBL/GenBank/DDBJ databases">
        <authorList>
            <person name="Amaro Gonzalez C."/>
        </authorList>
    </citation>
    <scope>NUCLEOTIDE SEQUENCE</scope>
</reference>
<reference evidence="1" key="2">
    <citation type="journal article" date="2015" name="Fish Shellfish Immunol.">
        <title>Early steps in the European eel (Anguilla anguilla)-Vibrio vulnificus interaction in the gills: Role of the RtxA13 toxin.</title>
        <authorList>
            <person name="Callol A."/>
            <person name="Pajuelo D."/>
            <person name="Ebbesson L."/>
            <person name="Teles M."/>
            <person name="MacKenzie S."/>
            <person name="Amaro C."/>
        </authorList>
    </citation>
    <scope>NUCLEOTIDE SEQUENCE</scope>
</reference>
<name>A0A0E9RQ63_ANGAN</name>
<evidence type="ECO:0000313" key="1">
    <source>
        <dbReference type="EMBL" id="JAH31286.1"/>
    </source>
</evidence>
<sequence length="62" mass="7033">MCTPQIRPISQQDRNPIVVNVSNGAHLPNFLNVRGPFTKHREPIFTSFSTINFVITGAFKMF</sequence>
<accession>A0A0E9RQ63</accession>
<dbReference type="AlphaFoldDB" id="A0A0E9RQ63"/>
<proteinExistence type="predicted"/>
<dbReference type="EMBL" id="GBXM01077291">
    <property type="protein sequence ID" value="JAH31286.1"/>
    <property type="molecule type" value="Transcribed_RNA"/>
</dbReference>